<dbReference type="PANTHER" id="PTHR19818">
    <property type="entry name" value="ZINC FINGER PROTEIN ZIC AND GLI"/>
    <property type="match status" value="1"/>
</dbReference>
<dbReference type="GO" id="GO:0000981">
    <property type="term" value="F:DNA-binding transcription factor activity, RNA polymerase II-specific"/>
    <property type="evidence" value="ECO:0007669"/>
    <property type="project" value="TreeGrafter"/>
</dbReference>
<evidence type="ECO:0000256" key="2">
    <source>
        <dbReference type="ARBA" id="ARBA00022737"/>
    </source>
</evidence>
<dbReference type="OrthoDB" id="2687452at2759"/>
<dbReference type="Gene3D" id="3.30.160.60">
    <property type="entry name" value="Classic Zinc Finger"/>
    <property type="match status" value="2"/>
</dbReference>
<accession>A0A6A6E525</accession>
<dbReference type="PANTHER" id="PTHR19818:SF139">
    <property type="entry name" value="PAIR-RULE PROTEIN ODD-PAIRED"/>
    <property type="match status" value="1"/>
</dbReference>
<keyword evidence="8" id="KW-1185">Reference proteome</keyword>
<evidence type="ECO:0000313" key="8">
    <source>
        <dbReference type="Proteomes" id="UP000800200"/>
    </source>
</evidence>
<feature type="domain" description="C2H2-type" evidence="6">
    <location>
        <begin position="88"/>
        <end position="113"/>
    </location>
</feature>
<dbReference type="GO" id="GO:0000978">
    <property type="term" value="F:RNA polymerase II cis-regulatory region sequence-specific DNA binding"/>
    <property type="evidence" value="ECO:0007669"/>
    <property type="project" value="TreeGrafter"/>
</dbReference>
<feature type="domain" description="C2H2-type" evidence="6">
    <location>
        <begin position="115"/>
        <end position="144"/>
    </location>
</feature>
<protein>
    <recommendedName>
        <fullName evidence="6">C2H2-type domain-containing protein</fullName>
    </recommendedName>
</protein>
<dbReference type="Proteomes" id="UP000800200">
    <property type="component" value="Unassembled WGS sequence"/>
</dbReference>
<dbReference type="InterPro" id="IPR050329">
    <property type="entry name" value="GLI_C2H2-zinc-finger"/>
</dbReference>
<keyword evidence="4" id="KW-0862">Zinc</keyword>
<dbReference type="GO" id="GO:0008270">
    <property type="term" value="F:zinc ion binding"/>
    <property type="evidence" value="ECO:0007669"/>
    <property type="project" value="UniProtKB-KW"/>
</dbReference>
<evidence type="ECO:0000259" key="6">
    <source>
        <dbReference type="PROSITE" id="PS50157"/>
    </source>
</evidence>
<keyword evidence="2" id="KW-0677">Repeat</keyword>
<organism evidence="7 8">
    <name type="scientific">Zopfia rhizophila CBS 207.26</name>
    <dbReference type="NCBI Taxonomy" id="1314779"/>
    <lineage>
        <taxon>Eukaryota</taxon>
        <taxon>Fungi</taxon>
        <taxon>Dikarya</taxon>
        <taxon>Ascomycota</taxon>
        <taxon>Pezizomycotina</taxon>
        <taxon>Dothideomycetes</taxon>
        <taxon>Dothideomycetes incertae sedis</taxon>
        <taxon>Zopfiaceae</taxon>
        <taxon>Zopfia</taxon>
    </lineage>
</organism>
<dbReference type="PROSITE" id="PS00028">
    <property type="entry name" value="ZINC_FINGER_C2H2_1"/>
    <property type="match status" value="3"/>
</dbReference>
<evidence type="ECO:0000313" key="7">
    <source>
        <dbReference type="EMBL" id="KAF2185852.1"/>
    </source>
</evidence>
<dbReference type="AlphaFoldDB" id="A0A6A6E525"/>
<evidence type="ECO:0000256" key="1">
    <source>
        <dbReference type="ARBA" id="ARBA00022723"/>
    </source>
</evidence>
<keyword evidence="1" id="KW-0479">Metal-binding</keyword>
<keyword evidence="3 5" id="KW-0863">Zinc-finger</keyword>
<sequence>MLDSTYHSLNTIRYPLKLSRDSISKDDPERRHVCCVCGSAYSSRYDLHYHAGTRNHRTIKCRLHLCTFLYSYWSEYIQHRKIAHPEIQSCHECKESFDNLATLEDHARATGHTCFFCEHLGCEKTFSRLDSYQRHQKAHQDDVQRHPCKYCRKYRGANGFKRKDHLTQHLRNYHHIGEDEASTLWGRYSCPHGGCSEHRKPVGGHIYVFNDEHPFRKLSDYTKHMKKVHDESQFPCPEFGCDRVGGKGYSRKRDLVKHQIKCHGTTKASEANEEDNA</sequence>
<dbReference type="PROSITE" id="PS50157">
    <property type="entry name" value="ZINC_FINGER_C2H2_2"/>
    <property type="match status" value="2"/>
</dbReference>
<dbReference type="GO" id="GO:0005634">
    <property type="term" value="C:nucleus"/>
    <property type="evidence" value="ECO:0007669"/>
    <property type="project" value="UniProtKB-ARBA"/>
</dbReference>
<dbReference type="SMART" id="SM00355">
    <property type="entry name" value="ZnF_C2H2"/>
    <property type="match status" value="7"/>
</dbReference>
<reference evidence="7" key="1">
    <citation type="journal article" date="2020" name="Stud. Mycol.">
        <title>101 Dothideomycetes genomes: a test case for predicting lifestyles and emergence of pathogens.</title>
        <authorList>
            <person name="Haridas S."/>
            <person name="Albert R."/>
            <person name="Binder M."/>
            <person name="Bloem J."/>
            <person name="Labutti K."/>
            <person name="Salamov A."/>
            <person name="Andreopoulos B."/>
            <person name="Baker S."/>
            <person name="Barry K."/>
            <person name="Bills G."/>
            <person name="Bluhm B."/>
            <person name="Cannon C."/>
            <person name="Castanera R."/>
            <person name="Culley D."/>
            <person name="Daum C."/>
            <person name="Ezra D."/>
            <person name="Gonzalez J."/>
            <person name="Henrissat B."/>
            <person name="Kuo A."/>
            <person name="Liang C."/>
            <person name="Lipzen A."/>
            <person name="Lutzoni F."/>
            <person name="Magnuson J."/>
            <person name="Mondo S."/>
            <person name="Nolan M."/>
            <person name="Ohm R."/>
            <person name="Pangilinan J."/>
            <person name="Park H.-J."/>
            <person name="Ramirez L."/>
            <person name="Alfaro M."/>
            <person name="Sun H."/>
            <person name="Tritt A."/>
            <person name="Yoshinaga Y."/>
            <person name="Zwiers L.-H."/>
            <person name="Turgeon B."/>
            <person name="Goodwin S."/>
            <person name="Spatafora J."/>
            <person name="Crous P."/>
            <person name="Grigoriev I."/>
        </authorList>
    </citation>
    <scope>NUCLEOTIDE SEQUENCE</scope>
    <source>
        <strain evidence="7">CBS 207.26</strain>
    </source>
</reference>
<dbReference type="GO" id="GO:0010557">
    <property type="term" value="P:positive regulation of macromolecule biosynthetic process"/>
    <property type="evidence" value="ECO:0007669"/>
    <property type="project" value="UniProtKB-ARBA"/>
</dbReference>
<evidence type="ECO:0000256" key="3">
    <source>
        <dbReference type="ARBA" id="ARBA00022771"/>
    </source>
</evidence>
<dbReference type="InterPro" id="IPR013087">
    <property type="entry name" value="Znf_C2H2_type"/>
</dbReference>
<evidence type="ECO:0000256" key="5">
    <source>
        <dbReference type="PROSITE-ProRule" id="PRU00042"/>
    </source>
</evidence>
<dbReference type="EMBL" id="ML994632">
    <property type="protein sequence ID" value="KAF2185852.1"/>
    <property type="molecule type" value="Genomic_DNA"/>
</dbReference>
<evidence type="ECO:0000256" key="4">
    <source>
        <dbReference type="ARBA" id="ARBA00022833"/>
    </source>
</evidence>
<name>A0A6A6E525_9PEZI</name>
<proteinExistence type="predicted"/>
<gene>
    <name evidence="7" type="ORF">K469DRAFT_664858</name>
</gene>